<keyword evidence="3" id="KW-1185">Reference proteome</keyword>
<comment type="caution">
    <text evidence="2">The sequence shown here is derived from an EMBL/GenBank/DDBJ whole genome shotgun (WGS) entry which is preliminary data.</text>
</comment>
<organism evidence="2 3">
    <name type="scientific">Forsythia ovata</name>
    <dbReference type="NCBI Taxonomy" id="205694"/>
    <lineage>
        <taxon>Eukaryota</taxon>
        <taxon>Viridiplantae</taxon>
        <taxon>Streptophyta</taxon>
        <taxon>Embryophyta</taxon>
        <taxon>Tracheophyta</taxon>
        <taxon>Spermatophyta</taxon>
        <taxon>Magnoliopsida</taxon>
        <taxon>eudicotyledons</taxon>
        <taxon>Gunneridae</taxon>
        <taxon>Pentapetalae</taxon>
        <taxon>asterids</taxon>
        <taxon>lamiids</taxon>
        <taxon>Lamiales</taxon>
        <taxon>Oleaceae</taxon>
        <taxon>Forsythieae</taxon>
        <taxon>Forsythia</taxon>
    </lineage>
</organism>
<proteinExistence type="predicted"/>
<feature type="compositionally biased region" description="Basic and acidic residues" evidence="1">
    <location>
        <begin position="36"/>
        <end position="53"/>
    </location>
</feature>
<reference evidence="3" key="1">
    <citation type="submission" date="2024-07" db="EMBL/GenBank/DDBJ databases">
        <title>Two chromosome-level genome assemblies of Korean endemic species Abeliophyllum distichum and Forsythia ovata (Oleaceae).</title>
        <authorList>
            <person name="Jang H."/>
        </authorList>
    </citation>
    <scope>NUCLEOTIDE SEQUENCE [LARGE SCALE GENOMIC DNA]</scope>
</reference>
<dbReference type="AlphaFoldDB" id="A0ABD1TTR6"/>
<sequence>MLIQTFGPDQIAEVTSRWTEATLCCSTDWSSSLSSHADKERSYEKEPRPKDIVQDEEVPYENEEECADAEPKEKSNVLPLVLEFRCAVLWVIKIRLVASLIF</sequence>
<feature type="compositionally biased region" description="Acidic residues" evidence="1">
    <location>
        <begin position="54"/>
        <end position="68"/>
    </location>
</feature>
<feature type="region of interest" description="Disordered" evidence="1">
    <location>
        <begin position="29"/>
        <end position="69"/>
    </location>
</feature>
<accession>A0ABD1TTR6</accession>
<dbReference type="EMBL" id="JBFOLJ010000008">
    <property type="protein sequence ID" value="KAL2516120.1"/>
    <property type="molecule type" value="Genomic_DNA"/>
</dbReference>
<evidence type="ECO:0000313" key="3">
    <source>
        <dbReference type="Proteomes" id="UP001604277"/>
    </source>
</evidence>
<evidence type="ECO:0000313" key="2">
    <source>
        <dbReference type="EMBL" id="KAL2516120.1"/>
    </source>
</evidence>
<evidence type="ECO:0000256" key="1">
    <source>
        <dbReference type="SAM" id="MobiDB-lite"/>
    </source>
</evidence>
<dbReference type="Proteomes" id="UP001604277">
    <property type="component" value="Unassembled WGS sequence"/>
</dbReference>
<name>A0ABD1TTR6_9LAMI</name>
<gene>
    <name evidence="2" type="ORF">Fot_30091</name>
</gene>
<protein>
    <submittedName>
        <fullName evidence="2">Uncharacterized protein</fullName>
    </submittedName>
</protein>